<keyword evidence="3" id="KW-0808">Transferase</keyword>
<dbReference type="Proteomes" id="UP000242450">
    <property type="component" value="Chromosome 18"/>
</dbReference>
<comment type="caution">
    <text evidence="8">The sequence shown here is derived from an EMBL/GenBank/DDBJ whole genome shotgun (WGS) entry which is preliminary data.</text>
</comment>
<dbReference type="GO" id="GO:0000209">
    <property type="term" value="P:protein polyubiquitination"/>
    <property type="evidence" value="ECO:0007669"/>
    <property type="project" value="InterPro"/>
</dbReference>
<reference evidence="8 9" key="1">
    <citation type="journal article" date="2018" name="Mol. Genet. Genomics">
        <title>The red deer Cervus elaphus genome CerEla1.0: sequencing, annotating, genes, and chromosomes.</title>
        <authorList>
            <person name="Bana N.A."/>
            <person name="Nyiri A."/>
            <person name="Nagy J."/>
            <person name="Frank K."/>
            <person name="Nagy T."/>
            <person name="Steger V."/>
            <person name="Schiller M."/>
            <person name="Lakatos P."/>
            <person name="Sugar L."/>
            <person name="Horn P."/>
            <person name="Barta E."/>
            <person name="Orosz L."/>
        </authorList>
    </citation>
    <scope>NUCLEOTIDE SEQUENCE [LARGE SCALE GENOMIC DNA]</scope>
    <source>
        <strain evidence="8">Hungarian</strain>
    </source>
</reference>
<feature type="domain" description="HECT" evidence="7">
    <location>
        <begin position="763"/>
        <end position="848"/>
    </location>
</feature>
<sequence length="848" mass="95142">MLSCVSLCFQCSIQRTAFDRCASLAQSGSTFPLASGPNLTLLVRQLLFFYRQSEDSKRLIWMYQNLIKHSALFVQQLEGSERLTCLFQIKRLMSLCCRLLQSCNDDSLNVALPMRMLEVFSSEDTYLPVLQDASYVVSVIEQILHYMIQNGYYRSLYLLINSKLPSSIEYSDLSRVPIAKILLENVLKPLHFTYNSCPEGARQQVFTAFTKEVLAAPFTEQIFHFVIPALADARTVFPYEPFLAALLSLEGGRSTTSGGAPWLFYFVLTVGDSYLGTLSEDGLLVYLRVLQAFLSQLPISPASASCQDAASDSDDEEGEETDRQTSTPEDGRLSVLYIAEECLKKLDTKQQTNTLLSLVWRDSASEEAFTLMAAICHTLMVQHRVMVPRARRASLQLSLQCQVSETSLVSHLLHDDADDHRPLCFFLLSPNSRSMVPLLQVISRGSPMSFEDSSRIIPLFYLFSSLFSHSLISIHDNEFFGDPIEGQRQSSMMPFTLEELVVLSRCLRDACLGIIKLAYPETKPEVREEYITAFQSIGATTSSEMQQCIQMEQKRWIQLFKVITNLVKMLKSRDTRRNFCPPNHWLSEQEDIKADKVTQLYVPASRSAWRFRRMGRIGPLRSTLDGECSAGSRPVVSDLGRRGKAPRAQVASPTPPLAAPVVPPASQSAAPSLEGTGGLTGRSLLAVGLESPPLSVSEERQLAILTQLPFVVPFEERVKIFQRLIYADKQEVQGDGPFLDGINVTIRRNYIYEDAYDKLSPENEPDLKKRIRVHLLNAHGLDEAGIDGGGIFREFLNELLKSGFNPNQGFFKTTNEGLLYPNPAAQMLVGDAFARHYYFLGRMLGKVM</sequence>
<dbReference type="PROSITE" id="PS50237">
    <property type="entry name" value="HECT"/>
    <property type="match status" value="1"/>
</dbReference>
<gene>
    <name evidence="8" type="ORF">Celaphus_00012454</name>
</gene>
<evidence type="ECO:0000256" key="6">
    <source>
        <dbReference type="SAM" id="MobiDB-lite"/>
    </source>
</evidence>
<dbReference type="InterPro" id="IPR000569">
    <property type="entry name" value="HECT_dom"/>
</dbReference>
<dbReference type="EC" id="2.3.2.26" evidence="2"/>
<evidence type="ECO:0000259" key="7">
    <source>
        <dbReference type="PROSITE" id="PS50237"/>
    </source>
</evidence>
<organism evidence="8 9">
    <name type="scientific">Cervus elaphus hippelaphus</name>
    <name type="common">European red deer</name>
    <dbReference type="NCBI Taxonomy" id="46360"/>
    <lineage>
        <taxon>Eukaryota</taxon>
        <taxon>Metazoa</taxon>
        <taxon>Chordata</taxon>
        <taxon>Craniata</taxon>
        <taxon>Vertebrata</taxon>
        <taxon>Euteleostomi</taxon>
        <taxon>Mammalia</taxon>
        <taxon>Eutheria</taxon>
        <taxon>Laurasiatheria</taxon>
        <taxon>Artiodactyla</taxon>
        <taxon>Ruminantia</taxon>
        <taxon>Pecora</taxon>
        <taxon>Cervidae</taxon>
        <taxon>Cervinae</taxon>
        <taxon>Cervus</taxon>
    </lineage>
</organism>
<dbReference type="InterPro" id="IPR044611">
    <property type="entry name" value="E3A/B/C-like"/>
</dbReference>
<dbReference type="GO" id="GO:0061630">
    <property type="term" value="F:ubiquitin protein ligase activity"/>
    <property type="evidence" value="ECO:0007669"/>
    <property type="project" value="UniProtKB-EC"/>
</dbReference>
<evidence type="ECO:0000256" key="3">
    <source>
        <dbReference type="ARBA" id="ARBA00022679"/>
    </source>
</evidence>
<dbReference type="EMBL" id="MKHE01000018">
    <property type="protein sequence ID" value="OWK06229.1"/>
    <property type="molecule type" value="Genomic_DNA"/>
</dbReference>
<evidence type="ECO:0000313" key="8">
    <source>
        <dbReference type="EMBL" id="OWK06229.1"/>
    </source>
</evidence>
<dbReference type="AlphaFoldDB" id="A0A212CJM9"/>
<dbReference type="SUPFAM" id="SSF56204">
    <property type="entry name" value="Hect, E3 ligase catalytic domain"/>
    <property type="match status" value="1"/>
</dbReference>
<evidence type="ECO:0000256" key="5">
    <source>
        <dbReference type="PROSITE-ProRule" id="PRU00104"/>
    </source>
</evidence>
<feature type="region of interest" description="Disordered" evidence="6">
    <location>
        <begin position="622"/>
        <end position="675"/>
    </location>
</feature>
<keyword evidence="9" id="KW-1185">Reference proteome</keyword>
<feature type="compositionally biased region" description="Acidic residues" evidence="6">
    <location>
        <begin position="311"/>
        <end position="320"/>
    </location>
</feature>
<comment type="caution">
    <text evidence="5">Lacks conserved residue(s) required for the propagation of feature annotation.</text>
</comment>
<dbReference type="Gene3D" id="3.90.1750.10">
    <property type="entry name" value="Hect, E3 ligase catalytic domains"/>
    <property type="match status" value="1"/>
</dbReference>
<evidence type="ECO:0000256" key="2">
    <source>
        <dbReference type="ARBA" id="ARBA00012485"/>
    </source>
</evidence>
<keyword evidence="4 5" id="KW-0833">Ubl conjugation pathway</keyword>
<dbReference type="OrthoDB" id="8068875at2759"/>
<feature type="compositionally biased region" description="Pro residues" evidence="6">
    <location>
        <begin position="653"/>
        <end position="663"/>
    </location>
</feature>
<evidence type="ECO:0000256" key="4">
    <source>
        <dbReference type="ARBA" id="ARBA00022786"/>
    </source>
</evidence>
<evidence type="ECO:0000313" key="9">
    <source>
        <dbReference type="Proteomes" id="UP000242450"/>
    </source>
</evidence>
<dbReference type="PANTHER" id="PTHR45700">
    <property type="entry name" value="UBIQUITIN-PROTEIN LIGASE E3C"/>
    <property type="match status" value="1"/>
</dbReference>
<protein>
    <recommendedName>
        <fullName evidence="2">HECT-type E3 ubiquitin transferase</fullName>
        <ecNumber evidence="2">2.3.2.26</ecNumber>
    </recommendedName>
</protein>
<name>A0A212CJM9_CEREH</name>
<comment type="catalytic activity">
    <reaction evidence="1">
        <text>S-ubiquitinyl-[E2 ubiquitin-conjugating enzyme]-L-cysteine + [acceptor protein]-L-lysine = [E2 ubiquitin-conjugating enzyme]-L-cysteine + N(6)-ubiquitinyl-[acceptor protein]-L-lysine.</text>
        <dbReference type="EC" id="2.3.2.26"/>
    </reaction>
</comment>
<dbReference type="PANTHER" id="PTHR45700:SF2">
    <property type="entry name" value="UBIQUITIN-PROTEIN LIGASE E3C"/>
    <property type="match status" value="1"/>
</dbReference>
<accession>A0A212CJM9</accession>
<dbReference type="GO" id="GO:0006511">
    <property type="term" value="P:ubiquitin-dependent protein catabolic process"/>
    <property type="evidence" value="ECO:0007669"/>
    <property type="project" value="TreeGrafter"/>
</dbReference>
<dbReference type="InterPro" id="IPR035983">
    <property type="entry name" value="Hect_E3_ubiquitin_ligase"/>
</dbReference>
<proteinExistence type="predicted"/>
<dbReference type="FunFam" id="3.90.1750.10:FF:000014">
    <property type="entry name" value="Putative Ubiquitin-protein ligase E3C"/>
    <property type="match status" value="1"/>
</dbReference>
<feature type="region of interest" description="Disordered" evidence="6">
    <location>
        <begin position="304"/>
        <end position="328"/>
    </location>
</feature>
<evidence type="ECO:0000256" key="1">
    <source>
        <dbReference type="ARBA" id="ARBA00000885"/>
    </source>
</evidence>